<organism evidence="2 3">
    <name type="scientific">Cytobacillus spartinae</name>
    <dbReference type="NCBI Taxonomy" id="3299023"/>
    <lineage>
        <taxon>Bacteria</taxon>
        <taxon>Bacillati</taxon>
        <taxon>Bacillota</taxon>
        <taxon>Bacilli</taxon>
        <taxon>Bacillales</taxon>
        <taxon>Bacillaceae</taxon>
        <taxon>Cytobacillus</taxon>
    </lineage>
</organism>
<proteinExistence type="predicted"/>
<dbReference type="EMBL" id="JBIACK010000003">
    <property type="protein sequence ID" value="MFE8700735.1"/>
    <property type="molecule type" value="Genomic_DNA"/>
</dbReference>
<keyword evidence="1" id="KW-0812">Transmembrane</keyword>
<evidence type="ECO:0000256" key="1">
    <source>
        <dbReference type="SAM" id="Phobius"/>
    </source>
</evidence>
<sequence length="376" mass="43673">MGYKKEDPIQSLEEIEVPNTLEKFIDELPDRYNSGDINIEVEEQVDKEWSLFKNNLKKKQNGVIRKRITVFTLSAVAAFGLFVGTAFVSPAVAKMASNIPYLNLIFENKIEVMSVGEEINRALYENKFMNINAHVDYKTKYIEVMIFEPEEYYNEVKEPIEKLIQDILKARNEEEYSFKVLNDAETGRIWKEMAENPSEEALEFDKITALVYEVLEPYGHVSLGMENGVRDGVVFFELPKTETRTEEIKSDILETFKQENIEGYTVKILTYDPKIREREGRFMPLFDTIAKGLKAEKDFKVYSVGYTNNKYKDHFHIVIRTTVSSKDSAIENVVETIEKTVQDFLQSEDALKAIQDDRYQVVIYSEDDKKMKVLKN</sequence>
<dbReference type="Proteomes" id="UP001601059">
    <property type="component" value="Unassembled WGS sequence"/>
</dbReference>
<dbReference type="Pfam" id="PF13222">
    <property type="entry name" value="DUF4030"/>
    <property type="match status" value="1"/>
</dbReference>
<evidence type="ECO:0000313" key="3">
    <source>
        <dbReference type="Proteomes" id="UP001601059"/>
    </source>
</evidence>
<reference evidence="2 3" key="1">
    <citation type="submission" date="2024-08" db="EMBL/GenBank/DDBJ databases">
        <title>Two novel Cytobacillus novel species.</title>
        <authorList>
            <person name="Liu G."/>
        </authorList>
    </citation>
    <scope>NUCLEOTIDE SEQUENCE [LARGE SCALE GENOMIC DNA]</scope>
    <source>
        <strain evidence="2 3">FJAT-54145</strain>
    </source>
</reference>
<feature type="transmembrane region" description="Helical" evidence="1">
    <location>
        <begin position="68"/>
        <end position="88"/>
    </location>
</feature>
<gene>
    <name evidence="2" type="ORF">ACFYKX_08925</name>
</gene>
<keyword evidence="1" id="KW-0472">Membrane</keyword>
<comment type="caution">
    <text evidence="2">The sequence shown here is derived from an EMBL/GenBank/DDBJ whole genome shotgun (WGS) entry which is preliminary data.</text>
</comment>
<dbReference type="RefSeq" id="WP_389360206.1">
    <property type="nucleotide sequence ID" value="NZ_JBIACK010000003.1"/>
</dbReference>
<accession>A0ABW6K961</accession>
<keyword evidence="3" id="KW-1185">Reference proteome</keyword>
<dbReference type="InterPro" id="IPR025108">
    <property type="entry name" value="DUF4030"/>
</dbReference>
<name>A0ABW6K961_9BACI</name>
<evidence type="ECO:0000313" key="2">
    <source>
        <dbReference type="EMBL" id="MFE8700735.1"/>
    </source>
</evidence>
<keyword evidence="1" id="KW-1133">Transmembrane helix</keyword>
<protein>
    <submittedName>
        <fullName evidence="2">DUF4030 domain-containing protein</fullName>
    </submittedName>
</protein>